<evidence type="ECO:0000313" key="1">
    <source>
        <dbReference type="EMBL" id="KAF2468054.1"/>
    </source>
</evidence>
<keyword evidence="2" id="KW-1185">Reference proteome</keyword>
<gene>
    <name evidence="1" type="ORF">BDR25DRAFT_373623</name>
</gene>
<protein>
    <submittedName>
        <fullName evidence="1">Uncharacterized protein</fullName>
    </submittedName>
</protein>
<name>A0ACB6QM55_9PLEO</name>
<comment type="caution">
    <text evidence="1">The sequence shown here is derived from an EMBL/GenBank/DDBJ whole genome shotgun (WGS) entry which is preliminary data.</text>
</comment>
<dbReference type="EMBL" id="MU003517">
    <property type="protein sequence ID" value="KAF2468054.1"/>
    <property type="molecule type" value="Genomic_DNA"/>
</dbReference>
<sequence length="295" mass="31766">MAPPISPSLAASLQAFINNATAGDKSALPGAIPHIVDKTNKTLFHHAAGGSVPLNENTIFMFHSLSKIIGAIAFTQLVEAIITTLDDVSITSALLPELAAKKETRNKVADPYTTIFGAPLLWQPGSHTNNGKLTKTFLDVLLEVNIFLKLGFKKTGYEETYGGDITGREKSSDAFWPRSLKIPKGFQTKELARLLGILMNEGVDPVPRIHLPSPTSVKGICSPQLPLHIRIDSRRVLSPVQEIIEPGGLESANMDPEGSLGLGCGVQGEDRALADEKKGRDKGNVYWYGAANSEF</sequence>
<proteinExistence type="predicted"/>
<reference evidence="1" key="1">
    <citation type="journal article" date="2020" name="Stud. Mycol.">
        <title>101 Dothideomycetes genomes: a test case for predicting lifestyles and emergence of pathogens.</title>
        <authorList>
            <person name="Haridas S."/>
            <person name="Albert R."/>
            <person name="Binder M."/>
            <person name="Bloem J."/>
            <person name="Labutti K."/>
            <person name="Salamov A."/>
            <person name="Andreopoulos B."/>
            <person name="Baker S."/>
            <person name="Barry K."/>
            <person name="Bills G."/>
            <person name="Bluhm B."/>
            <person name="Cannon C."/>
            <person name="Castanera R."/>
            <person name="Culley D."/>
            <person name="Daum C."/>
            <person name="Ezra D."/>
            <person name="Gonzalez J."/>
            <person name="Henrissat B."/>
            <person name="Kuo A."/>
            <person name="Liang C."/>
            <person name="Lipzen A."/>
            <person name="Lutzoni F."/>
            <person name="Magnuson J."/>
            <person name="Mondo S."/>
            <person name="Nolan M."/>
            <person name="Ohm R."/>
            <person name="Pangilinan J."/>
            <person name="Park H.-J."/>
            <person name="Ramirez L."/>
            <person name="Alfaro M."/>
            <person name="Sun H."/>
            <person name="Tritt A."/>
            <person name="Yoshinaga Y."/>
            <person name="Zwiers L.-H."/>
            <person name="Turgeon B."/>
            <person name="Goodwin S."/>
            <person name="Spatafora J."/>
            <person name="Crous P."/>
            <person name="Grigoriev I."/>
        </authorList>
    </citation>
    <scope>NUCLEOTIDE SEQUENCE</scope>
    <source>
        <strain evidence="1">ATCC 200398</strain>
    </source>
</reference>
<organism evidence="1 2">
    <name type="scientific">Lindgomyces ingoldianus</name>
    <dbReference type="NCBI Taxonomy" id="673940"/>
    <lineage>
        <taxon>Eukaryota</taxon>
        <taxon>Fungi</taxon>
        <taxon>Dikarya</taxon>
        <taxon>Ascomycota</taxon>
        <taxon>Pezizomycotina</taxon>
        <taxon>Dothideomycetes</taxon>
        <taxon>Pleosporomycetidae</taxon>
        <taxon>Pleosporales</taxon>
        <taxon>Lindgomycetaceae</taxon>
        <taxon>Lindgomyces</taxon>
    </lineage>
</organism>
<accession>A0ACB6QM55</accession>
<dbReference type="Proteomes" id="UP000799755">
    <property type="component" value="Unassembled WGS sequence"/>
</dbReference>
<evidence type="ECO:0000313" key="2">
    <source>
        <dbReference type="Proteomes" id="UP000799755"/>
    </source>
</evidence>